<dbReference type="Pfam" id="PF05114">
    <property type="entry name" value="MbnB_TglH_ChrH"/>
    <property type="match status" value="1"/>
</dbReference>
<sequence length="288" mass="31910">MTDHRLNIAGAGLGLRRALLKPLEGVATTDINFMEVAPENWINVGGRLGRQFRAYTERFAFVCHGLSLSIGSQAPLNVELLKSVRAFMREHNIRGYSEHLSYCSDDGQLYDLLPIPFTEAAVTHVAERVRQAQDILGERIAIENASYYCAPGQEMTELDFINAVVEQADCSLLLDVNNLYVNSINHGYDPDAFLAGLPLERVAYAHVAGHYHEAEDLRVDTHGAPVEDPVWALLGEFYQRAGPVATLLERDFNIPPVPELLTEVDKIRQLQAEASALKRRASQAEASA</sequence>
<dbReference type="Gene3D" id="3.20.20.150">
    <property type="entry name" value="Divalent-metal-dependent TIM barrel enzymes"/>
    <property type="match status" value="1"/>
</dbReference>
<evidence type="ECO:0000256" key="2">
    <source>
        <dbReference type="SAM" id="Coils"/>
    </source>
</evidence>
<dbReference type="SUPFAM" id="SSF51658">
    <property type="entry name" value="Xylose isomerase-like"/>
    <property type="match status" value="1"/>
</dbReference>
<comment type="similarity">
    <text evidence="1">Belongs to the UPF0276 family.</text>
</comment>
<dbReference type="PANTHER" id="PTHR42194:SF1">
    <property type="entry name" value="UPF0276 PROTEIN HI_1600"/>
    <property type="match status" value="1"/>
</dbReference>
<dbReference type="EMBL" id="JBHRTL010000031">
    <property type="protein sequence ID" value="MFC3156996.1"/>
    <property type="molecule type" value="Genomic_DNA"/>
</dbReference>
<protein>
    <recommendedName>
        <fullName evidence="1">UPF0276 protein ACFOEB_17440</fullName>
    </recommendedName>
</protein>
<accession>A0ABV7HWI8</accession>
<proteinExistence type="inferred from homology"/>
<dbReference type="NCBIfam" id="NF003818">
    <property type="entry name" value="PRK05409.1"/>
    <property type="match status" value="1"/>
</dbReference>
<name>A0ABV7HWI8_9GAMM</name>
<dbReference type="PANTHER" id="PTHR42194">
    <property type="entry name" value="UPF0276 PROTEIN HI_1600"/>
    <property type="match status" value="1"/>
</dbReference>
<feature type="coiled-coil region" evidence="2">
    <location>
        <begin position="260"/>
        <end position="287"/>
    </location>
</feature>
<organism evidence="3 4">
    <name type="scientific">Gilvimarinus japonicus</name>
    <dbReference type="NCBI Taxonomy" id="1796469"/>
    <lineage>
        <taxon>Bacteria</taxon>
        <taxon>Pseudomonadati</taxon>
        <taxon>Pseudomonadota</taxon>
        <taxon>Gammaproteobacteria</taxon>
        <taxon>Cellvibrionales</taxon>
        <taxon>Cellvibrionaceae</taxon>
        <taxon>Gilvimarinus</taxon>
    </lineage>
</organism>
<evidence type="ECO:0000313" key="4">
    <source>
        <dbReference type="Proteomes" id="UP001595548"/>
    </source>
</evidence>
<keyword evidence="2" id="KW-0175">Coiled coil</keyword>
<keyword evidence="4" id="KW-1185">Reference proteome</keyword>
<comment type="caution">
    <text evidence="3">The sequence shown here is derived from an EMBL/GenBank/DDBJ whole genome shotgun (WGS) entry which is preliminary data.</text>
</comment>
<dbReference type="InterPro" id="IPR036237">
    <property type="entry name" value="Xyl_isomerase-like_sf"/>
</dbReference>
<reference evidence="4" key="1">
    <citation type="journal article" date="2019" name="Int. J. Syst. Evol. Microbiol.">
        <title>The Global Catalogue of Microorganisms (GCM) 10K type strain sequencing project: providing services to taxonomists for standard genome sequencing and annotation.</title>
        <authorList>
            <consortium name="The Broad Institute Genomics Platform"/>
            <consortium name="The Broad Institute Genome Sequencing Center for Infectious Disease"/>
            <person name="Wu L."/>
            <person name="Ma J."/>
        </authorList>
    </citation>
    <scope>NUCLEOTIDE SEQUENCE [LARGE SCALE GENOMIC DNA]</scope>
    <source>
        <strain evidence="4">KCTC 52141</strain>
    </source>
</reference>
<gene>
    <name evidence="3" type="ORF">ACFOEB_17440</name>
</gene>
<dbReference type="HAMAP" id="MF_00697">
    <property type="entry name" value="UPF0276"/>
    <property type="match status" value="1"/>
</dbReference>
<evidence type="ECO:0000256" key="1">
    <source>
        <dbReference type="HAMAP-Rule" id="MF_00697"/>
    </source>
</evidence>
<dbReference type="Proteomes" id="UP001595548">
    <property type="component" value="Unassembled WGS sequence"/>
</dbReference>
<dbReference type="InterPro" id="IPR007801">
    <property type="entry name" value="MbnB/TglH/ChrH"/>
</dbReference>
<evidence type="ECO:0000313" key="3">
    <source>
        <dbReference type="EMBL" id="MFC3156996.1"/>
    </source>
</evidence>
<dbReference type="RefSeq" id="WP_382418519.1">
    <property type="nucleotide sequence ID" value="NZ_AP031500.1"/>
</dbReference>